<dbReference type="GO" id="GO:0005737">
    <property type="term" value="C:cytoplasm"/>
    <property type="evidence" value="ECO:0007669"/>
    <property type="project" value="TreeGrafter"/>
</dbReference>
<dbReference type="InterPro" id="IPR050489">
    <property type="entry name" value="Tyr-tRNA_synthase"/>
</dbReference>
<accession>A0A6G1D7Y0</accession>
<dbReference type="PANTHER" id="PTHR46264:SF5">
    <property type="entry name" value="TYROSINE--TRNA LIGASE"/>
    <property type="match status" value="1"/>
</dbReference>
<proteinExistence type="predicted"/>
<organism evidence="1 2">
    <name type="scientific">Oryza meyeriana var. granulata</name>
    <dbReference type="NCBI Taxonomy" id="110450"/>
    <lineage>
        <taxon>Eukaryota</taxon>
        <taxon>Viridiplantae</taxon>
        <taxon>Streptophyta</taxon>
        <taxon>Embryophyta</taxon>
        <taxon>Tracheophyta</taxon>
        <taxon>Spermatophyta</taxon>
        <taxon>Magnoliopsida</taxon>
        <taxon>Liliopsida</taxon>
        <taxon>Poales</taxon>
        <taxon>Poaceae</taxon>
        <taxon>BOP clade</taxon>
        <taxon>Oryzoideae</taxon>
        <taxon>Oryzeae</taxon>
        <taxon>Oryzinae</taxon>
        <taxon>Oryza</taxon>
        <taxon>Oryza meyeriana</taxon>
    </lineage>
</organism>
<reference evidence="1 2" key="1">
    <citation type="submission" date="2019-11" db="EMBL/GenBank/DDBJ databases">
        <title>Whole genome sequence of Oryza granulata.</title>
        <authorList>
            <person name="Li W."/>
        </authorList>
    </citation>
    <scope>NUCLEOTIDE SEQUENCE [LARGE SCALE GENOMIC DNA]</scope>
    <source>
        <strain evidence="2">cv. Menghai</strain>
        <tissue evidence="1">Leaf</tissue>
    </source>
</reference>
<dbReference type="OrthoDB" id="647133at2759"/>
<dbReference type="Proteomes" id="UP000479710">
    <property type="component" value="Unassembled WGS sequence"/>
</dbReference>
<name>A0A6G1D7Y0_9ORYZ</name>
<evidence type="ECO:0000313" key="1">
    <source>
        <dbReference type="EMBL" id="KAF0908489.1"/>
    </source>
</evidence>
<evidence type="ECO:0000313" key="2">
    <source>
        <dbReference type="Proteomes" id="UP000479710"/>
    </source>
</evidence>
<dbReference type="GO" id="GO:0004831">
    <property type="term" value="F:tyrosine-tRNA ligase activity"/>
    <property type="evidence" value="ECO:0007669"/>
    <property type="project" value="TreeGrafter"/>
</dbReference>
<protein>
    <recommendedName>
        <fullName evidence="3">Tyrosine--tRNA ligase</fullName>
    </recommendedName>
</protein>
<dbReference type="SUPFAM" id="SSF52374">
    <property type="entry name" value="Nucleotidylyl transferase"/>
    <property type="match status" value="1"/>
</dbReference>
<dbReference type="Gene3D" id="3.40.50.620">
    <property type="entry name" value="HUPs"/>
    <property type="match status" value="1"/>
</dbReference>
<dbReference type="AlphaFoldDB" id="A0A6G1D7Y0"/>
<comment type="caution">
    <text evidence="1">The sequence shown here is derived from an EMBL/GenBank/DDBJ whole genome shotgun (WGS) entry which is preliminary data.</text>
</comment>
<dbReference type="InterPro" id="IPR014729">
    <property type="entry name" value="Rossmann-like_a/b/a_fold"/>
</dbReference>
<gene>
    <name evidence="1" type="ORF">E2562_025451</name>
</gene>
<evidence type="ECO:0008006" key="3">
    <source>
        <dbReference type="Google" id="ProtNLM"/>
    </source>
</evidence>
<sequence length="108" mass="12455">MPLLLMDIMEMGSDEKFALLRSIAEECIYEDVLCVLLKKKPNPICYVWFEPTSMMGIEQGIMKTIYVNKMVRAGCTVKILMADWFLQRSPRFTSNPNKIQAIAHHNIT</sequence>
<dbReference type="EMBL" id="SPHZ02000007">
    <property type="protein sequence ID" value="KAF0908489.1"/>
    <property type="molecule type" value="Genomic_DNA"/>
</dbReference>
<keyword evidence="2" id="KW-1185">Reference proteome</keyword>
<feature type="non-terminal residue" evidence="1">
    <location>
        <position position="108"/>
    </location>
</feature>
<dbReference type="GO" id="GO:0006437">
    <property type="term" value="P:tyrosyl-tRNA aminoacylation"/>
    <property type="evidence" value="ECO:0007669"/>
    <property type="project" value="TreeGrafter"/>
</dbReference>
<dbReference type="PANTHER" id="PTHR46264">
    <property type="entry name" value="TYROSINE-TRNA LIGASE"/>
    <property type="match status" value="1"/>
</dbReference>